<dbReference type="AlphaFoldDB" id="A0A9D4J9L7"/>
<accession>A0A9D4J9L7</accession>
<evidence type="ECO:0000313" key="2">
    <source>
        <dbReference type="EMBL" id="KAH3800523.1"/>
    </source>
</evidence>
<keyword evidence="1" id="KW-0472">Membrane</keyword>
<evidence type="ECO:0000313" key="3">
    <source>
        <dbReference type="Proteomes" id="UP000828390"/>
    </source>
</evidence>
<protein>
    <submittedName>
        <fullName evidence="2">Uncharacterized protein</fullName>
    </submittedName>
</protein>
<reference evidence="2" key="2">
    <citation type="submission" date="2020-11" db="EMBL/GenBank/DDBJ databases">
        <authorList>
            <person name="McCartney M.A."/>
            <person name="Auch B."/>
            <person name="Kono T."/>
            <person name="Mallez S."/>
            <person name="Becker A."/>
            <person name="Gohl D.M."/>
            <person name="Silverstein K.A.T."/>
            <person name="Koren S."/>
            <person name="Bechman K.B."/>
            <person name="Herman A."/>
            <person name="Abrahante J.E."/>
            <person name="Garbe J."/>
        </authorList>
    </citation>
    <scope>NUCLEOTIDE SEQUENCE</scope>
    <source>
        <strain evidence="2">Duluth1</strain>
        <tissue evidence="2">Whole animal</tissue>
    </source>
</reference>
<organism evidence="2 3">
    <name type="scientific">Dreissena polymorpha</name>
    <name type="common">Zebra mussel</name>
    <name type="synonym">Mytilus polymorpha</name>
    <dbReference type="NCBI Taxonomy" id="45954"/>
    <lineage>
        <taxon>Eukaryota</taxon>
        <taxon>Metazoa</taxon>
        <taxon>Spiralia</taxon>
        <taxon>Lophotrochozoa</taxon>
        <taxon>Mollusca</taxon>
        <taxon>Bivalvia</taxon>
        <taxon>Autobranchia</taxon>
        <taxon>Heteroconchia</taxon>
        <taxon>Euheterodonta</taxon>
        <taxon>Imparidentia</taxon>
        <taxon>Neoheterodontei</taxon>
        <taxon>Myida</taxon>
        <taxon>Dreissenoidea</taxon>
        <taxon>Dreissenidae</taxon>
        <taxon>Dreissena</taxon>
    </lineage>
</organism>
<feature type="transmembrane region" description="Helical" evidence="1">
    <location>
        <begin position="21"/>
        <end position="40"/>
    </location>
</feature>
<keyword evidence="1" id="KW-1133">Transmembrane helix</keyword>
<gene>
    <name evidence="2" type="ORF">DPMN_154156</name>
</gene>
<comment type="caution">
    <text evidence="2">The sequence shown here is derived from an EMBL/GenBank/DDBJ whole genome shotgun (WGS) entry which is preliminary data.</text>
</comment>
<dbReference type="Proteomes" id="UP000828390">
    <property type="component" value="Unassembled WGS sequence"/>
</dbReference>
<reference evidence="2" key="1">
    <citation type="journal article" date="2019" name="bioRxiv">
        <title>The Genome of the Zebra Mussel, Dreissena polymorpha: A Resource for Invasive Species Research.</title>
        <authorList>
            <person name="McCartney M.A."/>
            <person name="Auch B."/>
            <person name="Kono T."/>
            <person name="Mallez S."/>
            <person name="Zhang Y."/>
            <person name="Obille A."/>
            <person name="Becker A."/>
            <person name="Abrahante J.E."/>
            <person name="Garbe J."/>
            <person name="Badalamenti J.P."/>
            <person name="Herman A."/>
            <person name="Mangelson H."/>
            <person name="Liachko I."/>
            <person name="Sullivan S."/>
            <person name="Sone E.D."/>
            <person name="Koren S."/>
            <person name="Silverstein K.A.T."/>
            <person name="Beckman K.B."/>
            <person name="Gohl D.M."/>
        </authorList>
    </citation>
    <scope>NUCLEOTIDE SEQUENCE</scope>
    <source>
        <strain evidence="2">Duluth1</strain>
        <tissue evidence="2">Whole animal</tissue>
    </source>
</reference>
<dbReference type="EMBL" id="JAIWYP010000007">
    <property type="protein sequence ID" value="KAH3800523.1"/>
    <property type="molecule type" value="Genomic_DNA"/>
</dbReference>
<name>A0A9D4J9L7_DREPO</name>
<keyword evidence="3" id="KW-1185">Reference proteome</keyword>
<evidence type="ECO:0000256" key="1">
    <source>
        <dbReference type="SAM" id="Phobius"/>
    </source>
</evidence>
<sequence>MLTERVQCSHKTEERNPRLKSLVLLIASSYYGLIGADVALKGGRVAKVDKLNLQVLSLQMFEN</sequence>
<proteinExistence type="predicted"/>
<keyword evidence="1" id="KW-0812">Transmembrane</keyword>